<name>X0VDU6_9ZZZZ</name>
<feature type="compositionally biased region" description="Polar residues" evidence="1">
    <location>
        <begin position="101"/>
        <end position="111"/>
    </location>
</feature>
<sequence>PLVRVNGAGVADLPPRSLDYQVEAKLVSSLEGQGGDEALAGLPIPVHAYGPWDNLSFDIDWKTVLGTAALNPEMLENLPDSLSEAAKGLGVLIPGAATGSGDDTATSGNSSLEDDLGGALNQLFGSSKDD</sequence>
<protein>
    <recommendedName>
        <fullName evidence="3">AsmA-like C-terminal domain-containing protein</fullName>
    </recommendedName>
</protein>
<evidence type="ECO:0000256" key="1">
    <source>
        <dbReference type="SAM" id="MobiDB-lite"/>
    </source>
</evidence>
<dbReference type="EMBL" id="BARS01013682">
    <property type="protein sequence ID" value="GAF98735.1"/>
    <property type="molecule type" value="Genomic_DNA"/>
</dbReference>
<evidence type="ECO:0000313" key="2">
    <source>
        <dbReference type="EMBL" id="GAF98735.1"/>
    </source>
</evidence>
<feature type="non-terminal residue" evidence="2">
    <location>
        <position position="1"/>
    </location>
</feature>
<reference evidence="2" key="1">
    <citation type="journal article" date="2014" name="Front. Microbiol.">
        <title>High frequency of phylogenetically diverse reductive dehalogenase-homologous genes in deep subseafloor sedimentary metagenomes.</title>
        <authorList>
            <person name="Kawai M."/>
            <person name="Futagami T."/>
            <person name="Toyoda A."/>
            <person name="Takaki Y."/>
            <person name="Nishi S."/>
            <person name="Hori S."/>
            <person name="Arai W."/>
            <person name="Tsubouchi T."/>
            <person name="Morono Y."/>
            <person name="Uchiyama I."/>
            <person name="Ito T."/>
            <person name="Fujiyama A."/>
            <person name="Inagaki F."/>
            <person name="Takami H."/>
        </authorList>
    </citation>
    <scope>NUCLEOTIDE SEQUENCE</scope>
    <source>
        <strain evidence="2">Expedition CK06-06</strain>
    </source>
</reference>
<feature type="region of interest" description="Disordered" evidence="1">
    <location>
        <begin position="97"/>
        <end position="130"/>
    </location>
</feature>
<dbReference type="AlphaFoldDB" id="X0VDU6"/>
<accession>X0VDU6</accession>
<comment type="caution">
    <text evidence="2">The sequence shown here is derived from an EMBL/GenBank/DDBJ whole genome shotgun (WGS) entry which is preliminary data.</text>
</comment>
<organism evidence="2">
    <name type="scientific">marine sediment metagenome</name>
    <dbReference type="NCBI Taxonomy" id="412755"/>
    <lineage>
        <taxon>unclassified sequences</taxon>
        <taxon>metagenomes</taxon>
        <taxon>ecological metagenomes</taxon>
    </lineage>
</organism>
<gene>
    <name evidence="2" type="ORF">S01H1_23596</name>
</gene>
<feature type="non-terminal residue" evidence="2">
    <location>
        <position position="130"/>
    </location>
</feature>
<evidence type="ECO:0008006" key="3">
    <source>
        <dbReference type="Google" id="ProtNLM"/>
    </source>
</evidence>
<proteinExistence type="predicted"/>